<dbReference type="EMBL" id="BAABJJ010000013">
    <property type="protein sequence ID" value="GAA4941166.1"/>
    <property type="molecule type" value="Genomic_DNA"/>
</dbReference>
<comment type="caution">
    <text evidence="1">The sequence shown here is derived from an EMBL/GenBank/DDBJ whole genome shotgun (WGS) entry which is preliminary data.</text>
</comment>
<evidence type="ECO:0000313" key="2">
    <source>
        <dbReference type="Proteomes" id="UP001501302"/>
    </source>
</evidence>
<dbReference type="Proteomes" id="UP001501302">
    <property type="component" value="Unassembled WGS sequence"/>
</dbReference>
<accession>A0ABP9GF40</accession>
<evidence type="ECO:0000313" key="1">
    <source>
        <dbReference type="EMBL" id="GAA4941166.1"/>
    </source>
</evidence>
<keyword evidence="2" id="KW-1185">Reference proteome</keyword>
<organism evidence="1 2">
    <name type="scientific">Algibacter agarivorans</name>
    <dbReference type="NCBI Taxonomy" id="1109741"/>
    <lineage>
        <taxon>Bacteria</taxon>
        <taxon>Pseudomonadati</taxon>
        <taxon>Bacteroidota</taxon>
        <taxon>Flavobacteriia</taxon>
        <taxon>Flavobacteriales</taxon>
        <taxon>Flavobacteriaceae</taxon>
        <taxon>Algibacter</taxon>
    </lineage>
</organism>
<reference evidence="2" key="1">
    <citation type="journal article" date="2019" name="Int. J. Syst. Evol. Microbiol.">
        <title>The Global Catalogue of Microorganisms (GCM) 10K type strain sequencing project: providing services to taxonomists for standard genome sequencing and annotation.</title>
        <authorList>
            <consortium name="The Broad Institute Genomics Platform"/>
            <consortium name="The Broad Institute Genome Sequencing Center for Infectious Disease"/>
            <person name="Wu L."/>
            <person name="Ma J."/>
        </authorList>
    </citation>
    <scope>NUCLEOTIDE SEQUENCE [LARGE SCALE GENOMIC DNA]</scope>
    <source>
        <strain evidence="2">JCM 18285</strain>
    </source>
</reference>
<protein>
    <submittedName>
        <fullName evidence="1">Uncharacterized protein</fullName>
    </submittedName>
</protein>
<proteinExistence type="predicted"/>
<gene>
    <name evidence="1" type="ORF">GCM10023314_12670</name>
</gene>
<dbReference type="InterPro" id="IPR054213">
    <property type="entry name" value="DUF6920"/>
</dbReference>
<name>A0ABP9GF40_9FLAO</name>
<sequence>MTDHKVFNGYKIPYKYEVSWQLKEGDFNWLNLEITDLEYNTLNPYETK</sequence>
<dbReference type="Pfam" id="PF21900">
    <property type="entry name" value="DUF6920"/>
    <property type="match status" value="1"/>
</dbReference>